<organism evidence="1 2">
    <name type="scientific">Aureibaculum algae</name>
    <dbReference type="NCBI Taxonomy" id="2584122"/>
    <lineage>
        <taxon>Bacteria</taxon>
        <taxon>Pseudomonadati</taxon>
        <taxon>Bacteroidota</taxon>
        <taxon>Flavobacteriia</taxon>
        <taxon>Flavobacteriales</taxon>
        <taxon>Flavobacteriaceae</taxon>
        <taxon>Aureibaculum</taxon>
    </lineage>
</organism>
<sequence length="124" mass="14264">MKNIAFILFFCFLTYGCTDNDESNEKSACGVENPIENLAWLKSEIEQREQNEVVDYQYSYIMQTSFEKQDIFIYGDCNPLTNSVITVYNCSGENIGYLGDDKFPVELLQEGIVIWKAEGYQCAF</sequence>
<evidence type="ECO:0000313" key="1">
    <source>
        <dbReference type="EMBL" id="QCX40213.1"/>
    </source>
</evidence>
<name>A0A5B7TXX5_9FLAO</name>
<dbReference type="AlphaFoldDB" id="A0A5B7TXX5"/>
<protein>
    <submittedName>
        <fullName evidence="1">Uncharacterized protein</fullName>
    </submittedName>
</protein>
<keyword evidence="2" id="KW-1185">Reference proteome</keyword>
<reference evidence="1 2" key="1">
    <citation type="submission" date="2019-05" db="EMBL/GenBank/DDBJ databases">
        <title>Algicella ahnfeltiae gen. nov., sp. nov., a novel marine bacterium of the family Flavobacteriaceae isolated from a red alga.</title>
        <authorList>
            <person name="Nedashkovskaya O.I."/>
            <person name="Kukhlevskiy A.D."/>
            <person name="Kim S.-G."/>
            <person name="Zhukova N.V."/>
            <person name="Mikhailov V.V."/>
        </authorList>
    </citation>
    <scope>NUCLEOTIDE SEQUENCE [LARGE SCALE GENOMIC DNA]</scope>
    <source>
        <strain evidence="1 2">10Alg115</strain>
    </source>
</reference>
<dbReference type="Proteomes" id="UP000306229">
    <property type="component" value="Chromosome"/>
</dbReference>
<gene>
    <name evidence="1" type="ORF">FF125_17810</name>
</gene>
<proteinExistence type="predicted"/>
<dbReference type="RefSeq" id="WP_138951046.1">
    <property type="nucleotide sequence ID" value="NZ_CP040749.1"/>
</dbReference>
<evidence type="ECO:0000313" key="2">
    <source>
        <dbReference type="Proteomes" id="UP000306229"/>
    </source>
</evidence>
<dbReference type="KEGG" id="fbe:FF125_17810"/>
<dbReference type="EMBL" id="CP040749">
    <property type="protein sequence ID" value="QCX40213.1"/>
    <property type="molecule type" value="Genomic_DNA"/>
</dbReference>
<accession>A0A5B7TXX5</accession>
<dbReference type="PROSITE" id="PS51257">
    <property type="entry name" value="PROKAR_LIPOPROTEIN"/>
    <property type="match status" value="1"/>
</dbReference>
<dbReference type="OrthoDB" id="880459at2"/>